<dbReference type="Pfam" id="PF03478">
    <property type="entry name" value="Beta-prop_KIB1-4"/>
    <property type="match status" value="1"/>
</dbReference>
<feature type="domain" description="F-box" evidence="1">
    <location>
        <begin position="5"/>
        <end position="43"/>
    </location>
</feature>
<feature type="domain" description="KIB1-4 beta-propeller" evidence="2">
    <location>
        <begin position="71"/>
        <end position="368"/>
    </location>
</feature>
<dbReference type="InterPro" id="IPR001810">
    <property type="entry name" value="F-box_dom"/>
</dbReference>
<dbReference type="InterPro" id="IPR050942">
    <property type="entry name" value="F-box_BR-signaling"/>
</dbReference>
<sequence length="399" mass="46707">MVADWSSLPTDLLSDIATKLETIEDFIYFSVVCRSWNHASSSIKHSWKGARVPWLLLAENKNENPNFIRKVFSLNNNKCYKLNLPEIFGARCWGSPYGWVAMVGRDLSVELFNPITKVKFHFPSCKTLSHPLEYFDRIPYDEDYYHWVLQRFLQKLIVIKVSKGDHQEFVIAALYDFDRLALARHSDQSWTSVFIRKYSVLIDLVSVDNYVYGLYDDGDIVFWNVREFLGGELVKAMEFSPHKLEIFEFFAEVTMRPSRYLIQSGSDFLMVIRDRQVVANSDYDDYNYDIVYQTNNFKVYKLNPKAKKWEEIKDVGSVALFVGRNYSMSVSVTVSECLRSNCIYFTDDEYNLWDIETDFGGHDMGVYDINSGERCRFYVGDDTRSSFCPPIWFIPDFRV</sequence>
<dbReference type="Proteomes" id="UP001443914">
    <property type="component" value="Unassembled WGS sequence"/>
</dbReference>
<evidence type="ECO:0000313" key="3">
    <source>
        <dbReference type="EMBL" id="KAK9705974.1"/>
    </source>
</evidence>
<reference evidence="3" key="1">
    <citation type="submission" date="2024-03" db="EMBL/GenBank/DDBJ databases">
        <title>WGS assembly of Saponaria officinalis var. Norfolk2.</title>
        <authorList>
            <person name="Jenkins J."/>
            <person name="Shu S."/>
            <person name="Grimwood J."/>
            <person name="Barry K."/>
            <person name="Goodstein D."/>
            <person name="Schmutz J."/>
            <person name="Leebens-Mack J."/>
            <person name="Osbourn A."/>
        </authorList>
    </citation>
    <scope>NUCLEOTIDE SEQUENCE [LARGE SCALE GENOMIC DNA]</scope>
    <source>
        <strain evidence="3">JIC</strain>
    </source>
</reference>
<accession>A0AAW1JNK1</accession>
<name>A0AAW1JNK1_SAPOF</name>
<proteinExistence type="predicted"/>
<organism evidence="3 4">
    <name type="scientific">Saponaria officinalis</name>
    <name type="common">Common soapwort</name>
    <name type="synonym">Lychnis saponaria</name>
    <dbReference type="NCBI Taxonomy" id="3572"/>
    <lineage>
        <taxon>Eukaryota</taxon>
        <taxon>Viridiplantae</taxon>
        <taxon>Streptophyta</taxon>
        <taxon>Embryophyta</taxon>
        <taxon>Tracheophyta</taxon>
        <taxon>Spermatophyta</taxon>
        <taxon>Magnoliopsida</taxon>
        <taxon>eudicotyledons</taxon>
        <taxon>Gunneridae</taxon>
        <taxon>Pentapetalae</taxon>
        <taxon>Caryophyllales</taxon>
        <taxon>Caryophyllaceae</taxon>
        <taxon>Caryophylleae</taxon>
        <taxon>Saponaria</taxon>
    </lineage>
</organism>
<dbReference type="InterPro" id="IPR036047">
    <property type="entry name" value="F-box-like_dom_sf"/>
</dbReference>
<dbReference type="AlphaFoldDB" id="A0AAW1JNK1"/>
<gene>
    <name evidence="3" type="ORF">RND81_07G096500</name>
</gene>
<evidence type="ECO:0000259" key="1">
    <source>
        <dbReference type="Pfam" id="PF00646"/>
    </source>
</evidence>
<evidence type="ECO:0000259" key="2">
    <source>
        <dbReference type="Pfam" id="PF03478"/>
    </source>
</evidence>
<evidence type="ECO:0008006" key="5">
    <source>
        <dbReference type="Google" id="ProtNLM"/>
    </source>
</evidence>
<protein>
    <recommendedName>
        <fullName evidence="5">F-box domain-containing protein</fullName>
    </recommendedName>
</protein>
<keyword evidence="4" id="KW-1185">Reference proteome</keyword>
<dbReference type="SUPFAM" id="SSF81383">
    <property type="entry name" value="F-box domain"/>
    <property type="match status" value="1"/>
</dbReference>
<dbReference type="InterPro" id="IPR005174">
    <property type="entry name" value="KIB1-4_b-propeller"/>
</dbReference>
<dbReference type="Gene3D" id="1.20.1280.50">
    <property type="match status" value="1"/>
</dbReference>
<evidence type="ECO:0000313" key="4">
    <source>
        <dbReference type="Proteomes" id="UP001443914"/>
    </source>
</evidence>
<comment type="caution">
    <text evidence="3">The sequence shown here is derived from an EMBL/GenBank/DDBJ whole genome shotgun (WGS) entry which is preliminary data.</text>
</comment>
<dbReference type="PANTHER" id="PTHR44259:SF107">
    <property type="entry name" value="F-BOX PROTEIN SKIP23-LIKE"/>
    <property type="match status" value="1"/>
</dbReference>
<dbReference type="Pfam" id="PF00646">
    <property type="entry name" value="F-box"/>
    <property type="match status" value="1"/>
</dbReference>
<dbReference type="PANTHER" id="PTHR44259">
    <property type="entry name" value="OS07G0183000 PROTEIN-RELATED"/>
    <property type="match status" value="1"/>
</dbReference>
<dbReference type="EMBL" id="JBDFQZ010000007">
    <property type="protein sequence ID" value="KAK9705974.1"/>
    <property type="molecule type" value="Genomic_DNA"/>
</dbReference>